<name>A0A7Y9I7N7_9ACTN</name>
<evidence type="ECO:0000313" key="1">
    <source>
        <dbReference type="EMBL" id="NYE71831.1"/>
    </source>
</evidence>
<sequence length="165" mass="18534">MTLYQIDGLSGTGKSTLASELRRRGHRAVDADAEFGYYGDPATGRPSKIMIRDHWIWDLDRLRTFAAEVADGHVFLCGGALNQEQVLDLFARRFVLHIDNDTLRHRLRTRTNNDNGKAPAELAEQLRLNEQALVDAERQGTAVIDATRPIADVATEILARVRRRA</sequence>
<keyword evidence="2" id="KW-1185">Reference proteome</keyword>
<evidence type="ECO:0000313" key="2">
    <source>
        <dbReference type="Proteomes" id="UP000569914"/>
    </source>
</evidence>
<dbReference type="InterPro" id="IPR027417">
    <property type="entry name" value="P-loop_NTPase"/>
</dbReference>
<keyword evidence="1" id="KW-0418">Kinase</keyword>
<dbReference type="RefSeq" id="WP_179752249.1">
    <property type="nucleotide sequence ID" value="NZ_JACCBU010000001.1"/>
</dbReference>
<dbReference type="AlphaFoldDB" id="A0A7Y9I7N7"/>
<dbReference type="GO" id="GO:0016301">
    <property type="term" value="F:kinase activity"/>
    <property type="evidence" value="ECO:0007669"/>
    <property type="project" value="UniProtKB-KW"/>
</dbReference>
<reference evidence="1 2" key="1">
    <citation type="submission" date="2020-07" db="EMBL/GenBank/DDBJ databases">
        <title>Sequencing the genomes of 1000 actinobacteria strains.</title>
        <authorList>
            <person name="Klenk H.-P."/>
        </authorList>
    </citation>
    <scope>NUCLEOTIDE SEQUENCE [LARGE SCALE GENOMIC DNA]</scope>
    <source>
        <strain evidence="1 2">DSM 22083</strain>
    </source>
</reference>
<dbReference type="Gene3D" id="3.40.50.300">
    <property type="entry name" value="P-loop containing nucleotide triphosphate hydrolases"/>
    <property type="match status" value="1"/>
</dbReference>
<dbReference type="SUPFAM" id="SSF52540">
    <property type="entry name" value="P-loop containing nucleoside triphosphate hydrolases"/>
    <property type="match status" value="1"/>
</dbReference>
<organism evidence="1 2">
    <name type="scientific">Microlunatus parietis</name>
    <dbReference type="NCBI Taxonomy" id="682979"/>
    <lineage>
        <taxon>Bacteria</taxon>
        <taxon>Bacillati</taxon>
        <taxon>Actinomycetota</taxon>
        <taxon>Actinomycetes</taxon>
        <taxon>Propionibacteriales</taxon>
        <taxon>Propionibacteriaceae</taxon>
        <taxon>Microlunatus</taxon>
    </lineage>
</organism>
<gene>
    <name evidence="1" type="ORF">BKA15_003160</name>
</gene>
<keyword evidence="1" id="KW-0808">Transferase</keyword>
<accession>A0A7Y9I7N7</accession>
<dbReference type="EMBL" id="JACCBU010000001">
    <property type="protein sequence ID" value="NYE71831.1"/>
    <property type="molecule type" value="Genomic_DNA"/>
</dbReference>
<proteinExistence type="predicted"/>
<dbReference type="Pfam" id="PF13238">
    <property type="entry name" value="AAA_18"/>
    <property type="match status" value="1"/>
</dbReference>
<protein>
    <submittedName>
        <fullName evidence="1">Thymidylate kinase</fullName>
    </submittedName>
</protein>
<dbReference type="Proteomes" id="UP000569914">
    <property type="component" value="Unassembled WGS sequence"/>
</dbReference>
<comment type="caution">
    <text evidence="1">The sequence shown here is derived from an EMBL/GenBank/DDBJ whole genome shotgun (WGS) entry which is preliminary data.</text>
</comment>